<dbReference type="Proteomes" id="UP000228621">
    <property type="component" value="Unassembled WGS sequence"/>
</dbReference>
<sequence length="381" mass="42396">MPLKTTFSHAALLCAALLMVTAPAVANESRTKQDLSEVQQQLKASQQAFAKQRSEIKSQEAKLKAFELDIAKSAKAVSLTEVGIKENKVEQAALKEQESNLLSDKKKFEKLLAAQLKSAYMTGSHDYSRMLLNQDHAAKLERTIAYYDYLNKARIEQLEQLKVISQALADTQTELARSQSRLEALKRHQSERLEALKQAKQERQSQLASLNNKLKETRSAIAYLKENEQTLIQTLEELAKAQQEAEIRLDGLAKLKGKMRLPTRGKIKHRFGQSKHAGMNWKGVLIGANEGAEIASVAPGQVVYADWLNGFGWVIVLDHGHGFMSLYGHAQTLLHDVGDQVRSGEVIALVGQSGGQRDPGLYFEIRHKGSAVDPIKWCRSS</sequence>
<dbReference type="CDD" id="cd12797">
    <property type="entry name" value="M23_peptidase"/>
    <property type="match status" value="1"/>
</dbReference>
<evidence type="ECO:0000256" key="2">
    <source>
        <dbReference type="SAM" id="SignalP"/>
    </source>
</evidence>
<dbReference type="Pfam" id="PF01551">
    <property type="entry name" value="Peptidase_M23"/>
    <property type="match status" value="1"/>
</dbReference>
<feature type="chain" id="PRO_5012969630" evidence="2">
    <location>
        <begin position="27"/>
        <end position="381"/>
    </location>
</feature>
<dbReference type="PANTHER" id="PTHR21666">
    <property type="entry name" value="PEPTIDASE-RELATED"/>
    <property type="match status" value="1"/>
</dbReference>
<keyword evidence="1" id="KW-0175">Coiled coil</keyword>
<feature type="signal peptide" evidence="2">
    <location>
        <begin position="1"/>
        <end position="26"/>
    </location>
</feature>
<protein>
    <submittedName>
        <fullName evidence="4">Protease</fullName>
    </submittedName>
</protein>
<dbReference type="GO" id="GO:0006508">
    <property type="term" value="P:proteolysis"/>
    <property type="evidence" value="ECO:0007669"/>
    <property type="project" value="UniProtKB-KW"/>
</dbReference>
<gene>
    <name evidence="4" type="ORF">CEX98_20820</name>
</gene>
<evidence type="ECO:0000313" key="4">
    <source>
        <dbReference type="EMBL" id="PCK29832.1"/>
    </source>
</evidence>
<accession>A0A2A5JK60</accession>
<dbReference type="EMBL" id="NKHF01000102">
    <property type="protein sequence ID" value="PCK29832.1"/>
    <property type="molecule type" value="Genomic_DNA"/>
</dbReference>
<name>A0A2A5JK60_PSEO7</name>
<keyword evidence="5" id="KW-1185">Reference proteome</keyword>
<dbReference type="GO" id="GO:0004222">
    <property type="term" value="F:metalloendopeptidase activity"/>
    <property type="evidence" value="ECO:0007669"/>
    <property type="project" value="TreeGrafter"/>
</dbReference>
<evidence type="ECO:0000256" key="1">
    <source>
        <dbReference type="SAM" id="Coils"/>
    </source>
</evidence>
<keyword evidence="2" id="KW-0732">Signal</keyword>
<evidence type="ECO:0000313" key="5">
    <source>
        <dbReference type="Proteomes" id="UP000228621"/>
    </source>
</evidence>
<dbReference type="SUPFAM" id="SSF51261">
    <property type="entry name" value="Duplicated hybrid motif"/>
    <property type="match status" value="1"/>
</dbReference>
<dbReference type="PANTHER" id="PTHR21666:SF270">
    <property type="entry name" value="MUREIN HYDROLASE ACTIVATOR ENVC"/>
    <property type="match status" value="1"/>
</dbReference>
<organism evidence="4 5">
    <name type="scientific">Pseudoalteromonas piscicida</name>
    <dbReference type="NCBI Taxonomy" id="43662"/>
    <lineage>
        <taxon>Bacteria</taxon>
        <taxon>Pseudomonadati</taxon>
        <taxon>Pseudomonadota</taxon>
        <taxon>Gammaproteobacteria</taxon>
        <taxon>Alteromonadales</taxon>
        <taxon>Pseudoalteromonadaceae</taxon>
        <taxon>Pseudoalteromonas</taxon>
    </lineage>
</organism>
<dbReference type="InterPro" id="IPR050570">
    <property type="entry name" value="Cell_wall_metabolism_enzyme"/>
</dbReference>
<evidence type="ECO:0000259" key="3">
    <source>
        <dbReference type="Pfam" id="PF01551"/>
    </source>
</evidence>
<feature type="domain" description="M23ase beta-sheet core" evidence="3">
    <location>
        <begin position="281"/>
        <end position="374"/>
    </location>
</feature>
<keyword evidence="4" id="KW-0378">Hydrolase</keyword>
<dbReference type="OrthoDB" id="9784703at2"/>
<dbReference type="FunFam" id="2.70.70.10:FF:000003">
    <property type="entry name" value="Murein hydrolase activator EnvC"/>
    <property type="match status" value="1"/>
</dbReference>
<dbReference type="InterPro" id="IPR016047">
    <property type="entry name" value="M23ase_b-sheet_dom"/>
</dbReference>
<dbReference type="Gene3D" id="2.70.70.10">
    <property type="entry name" value="Glucose Permease (Domain IIA)"/>
    <property type="match status" value="1"/>
</dbReference>
<keyword evidence="4" id="KW-0645">Protease</keyword>
<comment type="caution">
    <text evidence="4">The sequence shown here is derived from an EMBL/GenBank/DDBJ whole genome shotgun (WGS) entry which is preliminary data.</text>
</comment>
<proteinExistence type="predicted"/>
<reference evidence="5" key="1">
    <citation type="journal article" date="2019" name="Genome Announc.">
        <title>Draft Genome Sequence of Pseudoalteromonas piscicida Strain 36Y ROTHPW, an Hypersaline Seawater Isolate from the South Coast of Sonora, Mexico.</title>
        <authorList>
            <person name="Sanchez-Diaz R."/>
            <person name="Molina-Garza Z.J."/>
            <person name="Cruz-Suarez L.E."/>
            <person name="Selvin J."/>
            <person name="Kiran G.S."/>
            <person name="Ibarra-Gamez J.C."/>
            <person name="Gomez-Gil B."/>
            <person name="Galaviz-Silva L."/>
        </authorList>
    </citation>
    <scope>NUCLEOTIDE SEQUENCE [LARGE SCALE GENOMIC DNA]</scope>
    <source>
        <strain evidence="5">36Y_RITHPW</strain>
    </source>
</reference>
<dbReference type="AlphaFoldDB" id="A0A2A5JK60"/>
<dbReference type="Gene3D" id="6.10.250.3150">
    <property type="match status" value="1"/>
</dbReference>
<dbReference type="RefSeq" id="WP_099643922.1">
    <property type="nucleotide sequence ID" value="NZ_NKHF01000102.1"/>
</dbReference>
<feature type="coiled-coil region" evidence="1">
    <location>
        <begin position="168"/>
        <end position="255"/>
    </location>
</feature>
<feature type="coiled-coil region" evidence="1">
    <location>
        <begin position="35"/>
        <end position="69"/>
    </location>
</feature>
<dbReference type="InterPro" id="IPR011055">
    <property type="entry name" value="Dup_hybrid_motif"/>
</dbReference>